<reference evidence="4" key="1">
    <citation type="journal article" date="2020" name="J. Eukaryot. Microbiol.">
        <title>De novo Sequencing, Assembly and Annotation of the Transcriptome for the Free-Living Testate Amoeba Arcella intermedia.</title>
        <authorList>
            <person name="Ribeiro G.M."/>
            <person name="Porfirio-Sousa A.L."/>
            <person name="Maurer-Alcala X.X."/>
            <person name="Katz L.A."/>
            <person name="Lahr D.J.G."/>
        </authorList>
    </citation>
    <scope>NUCLEOTIDE SEQUENCE</scope>
</reference>
<dbReference type="AlphaFoldDB" id="A0A6B2LER2"/>
<dbReference type="InterPro" id="IPR004046">
    <property type="entry name" value="GST_C"/>
</dbReference>
<dbReference type="PROSITE" id="PS50405">
    <property type="entry name" value="GST_CTER"/>
    <property type="match status" value="1"/>
</dbReference>
<dbReference type="EMBL" id="GIBP01006590">
    <property type="protein sequence ID" value="NDV35559.1"/>
    <property type="molecule type" value="Transcribed_RNA"/>
</dbReference>
<evidence type="ECO:0008006" key="5">
    <source>
        <dbReference type="Google" id="ProtNLM"/>
    </source>
</evidence>
<dbReference type="CDD" id="cd03048">
    <property type="entry name" value="GST_N_Ure2p_like"/>
    <property type="match status" value="1"/>
</dbReference>
<dbReference type="InterPro" id="IPR036282">
    <property type="entry name" value="Glutathione-S-Trfase_C_sf"/>
</dbReference>
<dbReference type="InterPro" id="IPR036249">
    <property type="entry name" value="Thioredoxin-like_sf"/>
</dbReference>
<evidence type="ECO:0000256" key="1">
    <source>
        <dbReference type="ARBA" id="ARBA00007409"/>
    </source>
</evidence>
<sequence length="241" mass="26712">MPQGKASFQLYSLGTPNGIKAAIILEELGIDYDAHVINIMTGDQFTSGFVSVNPNSKIPAAVDKEVLNDKGEPLKLFESGSIMLYLADKHKRFIPSDAAHRAEVLNWLFWQMAGQGPMAGNFGHFMVYAPDDKVEARNYGVSRYGMETQRLLSVLDLHLKGRMWMVGEEYTIADMAIFPWVNQLRTGYKHKSGIGAAEFLSVESYGNVIAWANRIAERPAVQRGLTVCTGGKAKPWLEAKV</sequence>
<dbReference type="InterPro" id="IPR004045">
    <property type="entry name" value="Glutathione_S-Trfase_N"/>
</dbReference>
<dbReference type="InterPro" id="IPR040079">
    <property type="entry name" value="Glutathione_S-Trfase"/>
</dbReference>
<feature type="domain" description="GST N-terminal" evidence="2">
    <location>
        <begin position="5"/>
        <end position="94"/>
    </location>
</feature>
<comment type="similarity">
    <text evidence="1">Belongs to the GST superfamily.</text>
</comment>
<evidence type="ECO:0000313" key="4">
    <source>
        <dbReference type="EMBL" id="NDV35559.1"/>
    </source>
</evidence>
<dbReference type="SUPFAM" id="SSF47616">
    <property type="entry name" value="GST C-terminal domain-like"/>
    <property type="match status" value="1"/>
</dbReference>
<dbReference type="SFLD" id="SFLDG00358">
    <property type="entry name" value="Main_(cytGST)"/>
    <property type="match status" value="1"/>
</dbReference>
<dbReference type="Gene3D" id="1.20.1050.10">
    <property type="match status" value="1"/>
</dbReference>
<dbReference type="InterPro" id="IPR010987">
    <property type="entry name" value="Glutathione-S-Trfase_C-like"/>
</dbReference>
<accession>A0A6B2LER2</accession>
<dbReference type="Pfam" id="PF13409">
    <property type="entry name" value="GST_N_2"/>
    <property type="match status" value="1"/>
</dbReference>
<dbReference type="Gene3D" id="3.40.30.10">
    <property type="entry name" value="Glutaredoxin"/>
    <property type="match status" value="1"/>
</dbReference>
<dbReference type="SFLD" id="SFLDG01151">
    <property type="entry name" value="Main.2:_Nu-like"/>
    <property type="match status" value="1"/>
</dbReference>
<dbReference type="Pfam" id="PF00043">
    <property type="entry name" value="GST_C"/>
    <property type="match status" value="1"/>
</dbReference>
<organism evidence="4">
    <name type="scientific">Arcella intermedia</name>
    <dbReference type="NCBI Taxonomy" id="1963864"/>
    <lineage>
        <taxon>Eukaryota</taxon>
        <taxon>Amoebozoa</taxon>
        <taxon>Tubulinea</taxon>
        <taxon>Elardia</taxon>
        <taxon>Arcellinida</taxon>
        <taxon>Sphaerothecina</taxon>
        <taxon>Arcellidae</taxon>
        <taxon>Arcella</taxon>
    </lineage>
</organism>
<dbReference type="SUPFAM" id="SSF52833">
    <property type="entry name" value="Thioredoxin-like"/>
    <property type="match status" value="1"/>
</dbReference>
<proteinExistence type="inferred from homology"/>
<name>A0A6B2LER2_9EUKA</name>
<evidence type="ECO:0000259" key="3">
    <source>
        <dbReference type="PROSITE" id="PS50405"/>
    </source>
</evidence>
<protein>
    <recommendedName>
        <fullName evidence="5">Glutathione S-transferase</fullName>
    </recommendedName>
</protein>
<dbReference type="SFLD" id="SFLDS00019">
    <property type="entry name" value="Glutathione_Transferase_(cytos"/>
    <property type="match status" value="1"/>
</dbReference>
<dbReference type="PANTHER" id="PTHR44051:SF8">
    <property type="entry name" value="GLUTATHIONE S-TRANSFERASE GSTA"/>
    <property type="match status" value="1"/>
</dbReference>
<feature type="domain" description="GST C-terminal" evidence="3">
    <location>
        <begin position="97"/>
        <end position="236"/>
    </location>
</feature>
<dbReference type="PROSITE" id="PS50404">
    <property type="entry name" value="GST_NTER"/>
    <property type="match status" value="1"/>
</dbReference>
<evidence type="ECO:0000259" key="2">
    <source>
        <dbReference type="PROSITE" id="PS50404"/>
    </source>
</evidence>
<dbReference type="PANTHER" id="PTHR44051">
    <property type="entry name" value="GLUTATHIONE S-TRANSFERASE-RELATED"/>
    <property type="match status" value="1"/>
</dbReference>